<keyword evidence="1" id="KW-0812">Transmembrane</keyword>
<accession>A0ABQ3YQT0</accession>
<keyword evidence="1" id="KW-1133">Transmembrane helix</keyword>
<keyword evidence="1" id="KW-0472">Membrane</keyword>
<gene>
    <name evidence="2" type="ORF">Adu01nite_12920</name>
</gene>
<proteinExistence type="predicted"/>
<evidence type="ECO:0000313" key="2">
    <source>
        <dbReference type="EMBL" id="GID99941.1"/>
    </source>
</evidence>
<protein>
    <recommendedName>
        <fullName evidence="4">YcxB-like protein domain-containing protein</fullName>
    </recommendedName>
</protein>
<reference evidence="2 3" key="1">
    <citation type="submission" date="2021-01" db="EMBL/GenBank/DDBJ databases">
        <title>Whole genome shotgun sequence of Actinoplanes durhamensis NBRC 14914.</title>
        <authorList>
            <person name="Komaki H."/>
            <person name="Tamura T."/>
        </authorList>
    </citation>
    <scope>NUCLEOTIDE SEQUENCE [LARGE SCALE GENOMIC DNA]</scope>
    <source>
        <strain evidence="2 3">NBRC 14914</strain>
    </source>
</reference>
<organism evidence="2 3">
    <name type="scientific">Paractinoplanes durhamensis</name>
    <dbReference type="NCBI Taxonomy" id="113563"/>
    <lineage>
        <taxon>Bacteria</taxon>
        <taxon>Bacillati</taxon>
        <taxon>Actinomycetota</taxon>
        <taxon>Actinomycetes</taxon>
        <taxon>Micromonosporales</taxon>
        <taxon>Micromonosporaceae</taxon>
        <taxon>Paractinoplanes</taxon>
    </lineage>
</organism>
<dbReference type="Proteomes" id="UP000637628">
    <property type="component" value="Unassembled WGS sequence"/>
</dbReference>
<evidence type="ECO:0000313" key="3">
    <source>
        <dbReference type="Proteomes" id="UP000637628"/>
    </source>
</evidence>
<evidence type="ECO:0000256" key="1">
    <source>
        <dbReference type="SAM" id="Phobius"/>
    </source>
</evidence>
<sequence>MRIEFTFSRGPDYFSTIMVPGNVLRTRPLWVTGWFGVVAGLALAVLLGGELRALGVGAGLVLAGAALLLVRTWLIRADRVPESFLSSRRWLLTDEYVESRTDLTVARHYWAGFRAAAILDHLYMLFCDRGPMLDVPREPLTAEQDEQFAAFLRGRGLLGAQR</sequence>
<name>A0ABQ3YQT0_9ACTN</name>
<comment type="caution">
    <text evidence="2">The sequence shown here is derived from an EMBL/GenBank/DDBJ whole genome shotgun (WGS) entry which is preliminary data.</text>
</comment>
<keyword evidence="3" id="KW-1185">Reference proteome</keyword>
<evidence type="ECO:0008006" key="4">
    <source>
        <dbReference type="Google" id="ProtNLM"/>
    </source>
</evidence>
<feature type="transmembrane region" description="Helical" evidence="1">
    <location>
        <begin position="28"/>
        <end position="47"/>
    </location>
</feature>
<feature type="transmembrane region" description="Helical" evidence="1">
    <location>
        <begin position="53"/>
        <end position="74"/>
    </location>
</feature>
<dbReference type="EMBL" id="BOML01000012">
    <property type="protein sequence ID" value="GID99941.1"/>
    <property type="molecule type" value="Genomic_DNA"/>
</dbReference>
<dbReference type="RefSeq" id="WP_203725591.1">
    <property type="nucleotide sequence ID" value="NZ_BAAATX010000015.1"/>
</dbReference>